<sequence>MGKNWLYLMRLEGEPDFGYTVENGGVTDVPFNMAAFRAGIRVGDKVGSRKEPWHRRDDALADSDFVAIQVDRNIDGEKEKLRIRRIRDARAKAAEQDPAAYFRKQVLNNEIPIRAGLRVRLTTQKTQASVAAKLHASVQARVAERQRQEAEHRALLASIVEKEKQRLSTTTTTVDTFSESEEETRAGDEDISEVSEPSDAFEPGEDEEKYPGPDCSRGSL</sequence>
<organism evidence="2 4">
    <name type="scientific">Phytophthora fragariae</name>
    <dbReference type="NCBI Taxonomy" id="53985"/>
    <lineage>
        <taxon>Eukaryota</taxon>
        <taxon>Sar</taxon>
        <taxon>Stramenopiles</taxon>
        <taxon>Oomycota</taxon>
        <taxon>Peronosporomycetes</taxon>
        <taxon>Peronosporales</taxon>
        <taxon>Peronosporaceae</taxon>
        <taxon>Phytophthora</taxon>
    </lineage>
</organism>
<dbReference type="AlphaFoldDB" id="A0A6A3F2Y0"/>
<feature type="compositionally biased region" description="Low complexity" evidence="1">
    <location>
        <begin position="168"/>
        <end position="177"/>
    </location>
</feature>
<evidence type="ECO:0000313" key="2">
    <source>
        <dbReference type="EMBL" id="KAE8936588.1"/>
    </source>
</evidence>
<evidence type="ECO:0000313" key="4">
    <source>
        <dbReference type="Proteomes" id="UP000429523"/>
    </source>
</evidence>
<reference evidence="4 5" key="1">
    <citation type="submission" date="2018-08" db="EMBL/GenBank/DDBJ databases">
        <title>Genomic investigation of the strawberry pathogen Phytophthora fragariae indicates pathogenicity is determined by transcriptional variation in three key races.</title>
        <authorList>
            <person name="Adams T.M."/>
            <person name="Armitage A.D."/>
            <person name="Sobczyk M.K."/>
            <person name="Bates H.J."/>
            <person name="Dunwell J.M."/>
            <person name="Nellist C.F."/>
            <person name="Harrison R.J."/>
        </authorList>
    </citation>
    <scope>NUCLEOTIDE SEQUENCE [LARGE SCALE GENOMIC DNA]</scope>
    <source>
        <strain evidence="3 5">BC-1</strain>
        <strain evidence="2 4">NOV-9</strain>
    </source>
</reference>
<dbReference type="EMBL" id="QXGF01000706">
    <property type="protein sequence ID" value="KAE8936588.1"/>
    <property type="molecule type" value="Genomic_DNA"/>
</dbReference>
<feature type="region of interest" description="Disordered" evidence="1">
    <location>
        <begin position="165"/>
        <end position="220"/>
    </location>
</feature>
<dbReference type="EMBL" id="QXGD01000709">
    <property type="protein sequence ID" value="KAE9227690.1"/>
    <property type="molecule type" value="Genomic_DNA"/>
</dbReference>
<dbReference type="Proteomes" id="UP000429523">
    <property type="component" value="Unassembled WGS sequence"/>
</dbReference>
<evidence type="ECO:0000256" key="1">
    <source>
        <dbReference type="SAM" id="MobiDB-lite"/>
    </source>
</evidence>
<comment type="caution">
    <text evidence="2">The sequence shown here is derived from an EMBL/GenBank/DDBJ whole genome shotgun (WGS) entry which is preliminary data.</text>
</comment>
<dbReference type="Proteomes" id="UP000440367">
    <property type="component" value="Unassembled WGS sequence"/>
</dbReference>
<gene>
    <name evidence="3" type="ORF">PF002_g13750</name>
    <name evidence="2" type="ORF">PF009_g13489</name>
</gene>
<evidence type="ECO:0000313" key="5">
    <source>
        <dbReference type="Proteomes" id="UP000440367"/>
    </source>
</evidence>
<name>A0A6A3F2Y0_9STRA</name>
<evidence type="ECO:0000313" key="3">
    <source>
        <dbReference type="EMBL" id="KAE9227690.1"/>
    </source>
</evidence>
<proteinExistence type="predicted"/>
<accession>A0A6A3F2Y0</accession>
<protein>
    <submittedName>
        <fullName evidence="2">Uncharacterized protein</fullName>
    </submittedName>
</protein>